<dbReference type="PANTHER" id="PTHR42901:SF1">
    <property type="entry name" value="ALCOHOL DEHYDROGENASE"/>
    <property type="match status" value="1"/>
</dbReference>
<gene>
    <name evidence="3" type="ORF">HGA05_22460</name>
</gene>
<evidence type="ECO:0000256" key="1">
    <source>
        <dbReference type="ARBA" id="ARBA00006484"/>
    </source>
</evidence>
<protein>
    <submittedName>
        <fullName evidence="3">SDR family oxidoreductase</fullName>
    </submittedName>
</protein>
<proteinExistence type="inferred from homology"/>
<dbReference type="Proteomes" id="UP000563898">
    <property type="component" value="Unassembled WGS sequence"/>
</dbReference>
<dbReference type="AlphaFoldDB" id="A0A846WRV5"/>
<dbReference type="InterPro" id="IPR002347">
    <property type="entry name" value="SDR_fam"/>
</dbReference>
<dbReference type="PANTHER" id="PTHR42901">
    <property type="entry name" value="ALCOHOL DEHYDROGENASE"/>
    <property type="match status" value="1"/>
</dbReference>
<comment type="similarity">
    <text evidence="1">Belongs to the short-chain dehydrogenases/reductases (SDR) family.</text>
</comment>
<dbReference type="PRINTS" id="PR00081">
    <property type="entry name" value="GDHRDH"/>
</dbReference>
<dbReference type="Pfam" id="PF00106">
    <property type="entry name" value="adh_short"/>
    <property type="match status" value="1"/>
</dbReference>
<name>A0A846WRV5_9ACTN</name>
<dbReference type="InterPro" id="IPR036291">
    <property type="entry name" value="NAD(P)-bd_dom_sf"/>
</dbReference>
<dbReference type="SUPFAM" id="SSF51735">
    <property type="entry name" value="NAD(P)-binding Rossmann-fold domains"/>
    <property type="match status" value="1"/>
</dbReference>
<sequence length="273" mass="28095">MSADAPTALVTGASSGIGKGFAERFARNGHNVVLVARRVERLRALAESLERRFGVSAAVVLADLADPAAPGALAAHLREVGLEIGILVNCAGFGTAGRFVDEDADRILEEMTVDVVAPALLTRHLLPSLLAAGPAGALITVSSTAGHQPVPNLAVYAACKAFVTSLTSAIWEESRGSGLRVLALCPGPTATEFFEASGSEQFKVGRLGTVEEVVDAAFAALDTTSGPVVTVGLGNRIQAFAARCAPRRLVLTVGARSTTRAGSGPREKDGRPC</sequence>
<evidence type="ECO:0000256" key="2">
    <source>
        <dbReference type="ARBA" id="ARBA00023002"/>
    </source>
</evidence>
<evidence type="ECO:0000313" key="4">
    <source>
        <dbReference type="Proteomes" id="UP000563898"/>
    </source>
</evidence>
<dbReference type="EMBL" id="JAAXPC010000017">
    <property type="protein sequence ID" value="NKY04334.1"/>
    <property type="molecule type" value="Genomic_DNA"/>
</dbReference>
<organism evidence="3 4">
    <name type="scientific">Gordonia polyisoprenivorans</name>
    <dbReference type="NCBI Taxonomy" id="84595"/>
    <lineage>
        <taxon>Bacteria</taxon>
        <taxon>Bacillati</taxon>
        <taxon>Actinomycetota</taxon>
        <taxon>Actinomycetes</taxon>
        <taxon>Mycobacteriales</taxon>
        <taxon>Gordoniaceae</taxon>
        <taxon>Gordonia</taxon>
    </lineage>
</organism>
<dbReference type="Gene3D" id="3.40.50.720">
    <property type="entry name" value="NAD(P)-binding Rossmann-like Domain"/>
    <property type="match status" value="1"/>
</dbReference>
<dbReference type="GO" id="GO:0016491">
    <property type="term" value="F:oxidoreductase activity"/>
    <property type="evidence" value="ECO:0007669"/>
    <property type="project" value="UniProtKB-KW"/>
</dbReference>
<evidence type="ECO:0000313" key="3">
    <source>
        <dbReference type="EMBL" id="NKY04334.1"/>
    </source>
</evidence>
<keyword evidence="2" id="KW-0560">Oxidoreductase</keyword>
<dbReference type="RefSeq" id="WP_035727878.1">
    <property type="nucleotide sequence ID" value="NZ_JAAXPC010000017.1"/>
</dbReference>
<reference evidence="3 4" key="1">
    <citation type="submission" date="2020-04" db="EMBL/GenBank/DDBJ databases">
        <title>MicrobeNet Type strains.</title>
        <authorList>
            <person name="Nicholson A.C."/>
        </authorList>
    </citation>
    <scope>NUCLEOTIDE SEQUENCE [LARGE SCALE GENOMIC DNA]</scope>
    <source>
        <strain evidence="3 4">ATCC BAA-14</strain>
    </source>
</reference>
<dbReference type="PIRSF" id="PIRSF000126">
    <property type="entry name" value="11-beta-HSD1"/>
    <property type="match status" value="1"/>
</dbReference>
<dbReference type="CDD" id="cd05233">
    <property type="entry name" value="SDR_c"/>
    <property type="match status" value="1"/>
</dbReference>
<accession>A0A846WRV5</accession>
<comment type="caution">
    <text evidence="3">The sequence shown here is derived from an EMBL/GenBank/DDBJ whole genome shotgun (WGS) entry which is preliminary data.</text>
</comment>